<accession>A0A2U1ZX38</accession>
<dbReference type="Proteomes" id="UP000245166">
    <property type="component" value="Unassembled WGS sequence"/>
</dbReference>
<keyword evidence="2" id="KW-1185">Reference proteome</keyword>
<dbReference type="EMBL" id="PYHR01000002">
    <property type="protein sequence ID" value="PWD51548.1"/>
    <property type="molecule type" value="Genomic_DNA"/>
</dbReference>
<reference evidence="1 2" key="1">
    <citation type="submission" date="2018-03" db="EMBL/GenBank/DDBJ databases">
        <title>Genome assembly of novel Miniimonas species PCH200.</title>
        <authorList>
            <person name="Thakur V."/>
            <person name="Kumar V."/>
            <person name="Singh D."/>
        </authorList>
    </citation>
    <scope>NUCLEOTIDE SEQUENCE [LARGE SCALE GENOMIC DNA]</scope>
    <source>
        <strain evidence="1 2">PCH200</strain>
    </source>
</reference>
<gene>
    <name evidence="1" type="ORF">C8046_13740</name>
</gene>
<dbReference type="RefSeq" id="WP_109229927.1">
    <property type="nucleotide sequence ID" value="NZ_PYHR01000002.1"/>
</dbReference>
<dbReference type="OrthoDB" id="3338687at2"/>
<proteinExistence type="predicted"/>
<protein>
    <recommendedName>
        <fullName evidence="3">DUF892 family protein</fullName>
    </recommendedName>
</protein>
<dbReference type="AlphaFoldDB" id="A0A2U1ZX38"/>
<evidence type="ECO:0008006" key="3">
    <source>
        <dbReference type="Google" id="ProtNLM"/>
    </source>
</evidence>
<name>A0A2U1ZX38_9MICO</name>
<organism evidence="1 2">
    <name type="scientific">Serinibacter arcticus</name>
    <dbReference type="NCBI Taxonomy" id="1655435"/>
    <lineage>
        <taxon>Bacteria</taxon>
        <taxon>Bacillati</taxon>
        <taxon>Actinomycetota</taxon>
        <taxon>Actinomycetes</taxon>
        <taxon>Micrococcales</taxon>
        <taxon>Beutenbergiaceae</taxon>
        <taxon>Serinibacter</taxon>
    </lineage>
</organism>
<sequence>MTTTYLSDAELSAAEIGPDVDGDLLGIYLGDHLTGATAGSSRISDMAERHADEPYGPDLARIAGEVERECATLEAVIRALDLSTHPVRRVVAKVGERVGSLKPNGRLIGESPMTPVLELDLVRAAVNGKGAGWEVLQHYADDLGLPKAVFTRLIEQSDEQSETLARAHAVATDLAFRKPTQTKD</sequence>
<evidence type="ECO:0000313" key="1">
    <source>
        <dbReference type="EMBL" id="PWD51548.1"/>
    </source>
</evidence>
<evidence type="ECO:0000313" key="2">
    <source>
        <dbReference type="Proteomes" id="UP000245166"/>
    </source>
</evidence>
<comment type="caution">
    <text evidence="1">The sequence shown here is derived from an EMBL/GenBank/DDBJ whole genome shotgun (WGS) entry which is preliminary data.</text>
</comment>